<accession>A0A502L029</accession>
<feature type="transmembrane region" description="Helical" evidence="6">
    <location>
        <begin position="145"/>
        <end position="164"/>
    </location>
</feature>
<dbReference type="EMBL" id="SAWY01000019">
    <property type="protein sequence ID" value="TPH15601.1"/>
    <property type="molecule type" value="Genomic_DNA"/>
</dbReference>
<evidence type="ECO:0000256" key="4">
    <source>
        <dbReference type="ARBA" id="ARBA00022989"/>
    </source>
</evidence>
<evidence type="ECO:0000313" key="9">
    <source>
        <dbReference type="Proteomes" id="UP000315303"/>
    </source>
</evidence>
<feature type="transmembrane region" description="Helical" evidence="6">
    <location>
        <begin position="89"/>
        <end position="117"/>
    </location>
</feature>
<evidence type="ECO:0000256" key="5">
    <source>
        <dbReference type="ARBA" id="ARBA00023136"/>
    </source>
</evidence>
<gene>
    <name evidence="8" type="ORF">EPA86_08455</name>
</gene>
<evidence type="ECO:0000259" key="7">
    <source>
        <dbReference type="Pfam" id="PF09335"/>
    </source>
</evidence>
<feature type="transmembrane region" description="Helical" evidence="6">
    <location>
        <begin position="58"/>
        <end position="77"/>
    </location>
</feature>
<evidence type="ECO:0000256" key="1">
    <source>
        <dbReference type="ARBA" id="ARBA00004651"/>
    </source>
</evidence>
<keyword evidence="4 6" id="KW-1133">Transmembrane helix</keyword>
<dbReference type="PANTHER" id="PTHR12677:SF59">
    <property type="entry name" value="GOLGI APPARATUS MEMBRANE PROTEIN TVP38-RELATED"/>
    <property type="match status" value="1"/>
</dbReference>
<feature type="domain" description="VTT" evidence="7">
    <location>
        <begin position="76"/>
        <end position="192"/>
    </location>
</feature>
<organism evidence="8 9">
    <name type="scientific">Litorilituus lipolyticus</name>
    <dbReference type="NCBI Taxonomy" id="2491017"/>
    <lineage>
        <taxon>Bacteria</taxon>
        <taxon>Pseudomonadati</taxon>
        <taxon>Pseudomonadota</taxon>
        <taxon>Gammaproteobacteria</taxon>
        <taxon>Alteromonadales</taxon>
        <taxon>Colwelliaceae</taxon>
        <taxon>Litorilituus</taxon>
    </lineage>
</organism>
<feature type="transmembrane region" description="Helical" evidence="6">
    <location>
        <begin position="202"/>
        <end position="220"/>
    </location>
</feature>
<feature type="transmembrane region" description="Helical" evidence="6">
    <location>
        <begin position="12"/>
        <end position="31"/>
    </location>
</feature>
<evidence type="ECO:0000313" key="8">
    <source>
        <dbReference type="EMBL" id="TPH15601.1"/>
    </source>
</evidence>
<name>A0A502L029_9GAMM</name>
<protein>
    <recommendedName>
        <fullName evidence="6">TVP38/TMEM64 family membrane protein</fullName>
    </recommendedName>
</protein>
<dbReference type="AlphaFoldDB" id="A0A502L029"/>
<evidence type="ECO:0000256" key="6">
    <source>
        <dbReference type="RuleBase" id="RU366058"/>
    </source>
</evidence>
<keyword evidence="9" id="KW-1185">Reference proteome</keyword>
<evidence type="ECO:0000256" key="3">
    <source>
        <dbReference type="ARBA" id="ARBA00022692"/>
    </source>
</evidence>
<dbReference type="GO" id="GO:0005886">
    <property type="term" value="C:plasma membrane"/>
    <property type="evidence" value="ECO:0007669"/>
    <property type="project" value="UniProtKB-SubCell"/>
</dbReference>
<dbReference type="PROSITE" id="PS51257">
    <property type="entry name" value="PROKAR_LIPOPROTEIN"/>
    <property type="match status" value="1"/>
</dbReference>
<sequence>MSHRKVKFTLTTFMLILGVIGCFISLVYYIASSPEIDLTAMTISLVDTLQWQQGESQYIQALTLLTFLAIATSCALPRQIAALVAGINLGAVLGAFVATLAAAIGCCITFSVARYLFSDKIKAKYPDKLAKLSAFLGDDTFLKTIVIRLLPLGSNFLTNIVAGVSNVSMKSYVSASFIGFIPQMAIFALAGSGIRLGAQNEMYASAGLFIIALAITAYLYKKHQCTQQALIEKPTASN</sequence>
<keyword evidence="5 6" id="KW-0472">Membrane</keyword>
<dbReference type="InterPro" id="IPR032816">
    <property type="entry name" value="VTT_dom"/>
</dbReference>
<feature type="transmembrane region" description="Helical" evidence="6">
    <location>
        <begin position="171"/>
        <end position="190"/>
    </location>
</feature>
<dbReference type="Proteomes" id="UP000315303">
    <property type="component" value="Unassembled WGS sequence"/>
</dbReference>
<dbReference type="PANTHER" id="PTHR12677">
    <property type="entry name" value="GOLGI APPARATUS MEMBRANE PROTEIN TVP38-RELATED"/>
    <property type="match status" value="1"/>
</dbReference>
<keyword evidence="2 6" id="KW-1003">Cell membrane</keyword>
<comment type="similarity">
    <text evidence="6">Belongs to the TVP38/TMEM64 family.</text>
</comment>
<dbReference type="Pfam" id="PF09335">
    <property type="entry name" value="VTT_dom"/>
    <property type="match status" value="1"/>
</dbReference>
<dbReference type="OrthoDB" id="7348996at2"/>
<proteinExistence type="inferred from homology"/>
<evidence type="ECO:0000256" key="2">
    <source>
        <dbReference type="ARBA" id="ARBA00022475"/>
    </source>
</evidence>
<reference evidence="8 9" key="1">
    <citation type="submission" date="2019-01" db="EMBL/GenBank/DDBJ databases">
        <title>Litorilituus lipolytica sp. nov., isolated from intertidal sand of the Yellow Sea in China.</title>
        <authorList>
            <person name="Liu A."/>
        </authorList>
    </citation>
    <scope>NUCLEOTIDE SEQUENCE [LARGE SCALE GENOMIC DNA]</scope>
    <source>
        <strain evidence="8 9">RZ04</strain>
    </source>
</reference>
<dbReference type="InterPro" id="IPR015414">
    <property type="entry name" value="TMEM64"/>
</dbReference>
<keyword evidence="3 6" id="KW-0812">Transmembrane</keyword>
<comment type="subcellular location">
    <subcellularLocation>
        <location evidence="1 6">Cell membrane</location>
        <topology evidence="1 6">Multi-pass membrane protein</topology>
    </subcellularLocation>
</comment>
<comment type="caution">
    <text evidence="8">The sequence shown here is derived from an EMBL/GenBank/DDBJ whole genome shotgun (WGS) entry which is preliminary data.</text>
</comment>